<dbReference type="PANTHER" id="PTHR31147:SF66">
    <property type="entry name" value="OS05G0315700 PROTEIN"/>
    <property type="match status" value="1"/>
</dbReference>
<sequence length="449" mass="50050">MEPAASKFPVRSDQQANTSLSFVARKHAPELIPPATPTPRELKPLSDIDDQDGLRYPIPNIQFYRRNPDMGNKNPASVIKDALAKILVFYYPLAGRLKEGPGRKLMVDCSGQGVLFIEADADVTLEQFGKTLQPPFPCMAELLCDVPGFNGIVDSPLVQIQVTRLLCGGFILTSRMSHTMCDGVGAGQFITGLGEMAQGSLMPSILPVWQRDLLYARDPPQVTFPHPEYDDNKDNIIMNEMTQRSFYFGPAQMSALRRFVPDNLRSCSTFEVLTACLWRCRTIALQPDPEKDMHLMFFVNARTKFNPHIPIGYYGNCIVIPCVTSKVRDLCNKTLSHALELIIKAKSSVTEEYIRSTTDLMVIKGRPHFRTHSTFIVSNLTRAGFNKVNFGWGKPLFAGVPYDDKDLPGVYSLYMPSTNDNGETGITAIVGLPISAMDKFVKEINIMLE</sequence>
<proteinExistence type="inferred from homology"/>
<dbReference type="Gene3D" id="3.30.559.10">
    <property type="entry name" value="Chloramphenicol acetyltransferase-like domain"/>
    <property type="match status" value="2"/>
</dbReference>
<evidence type="ECO:0000313" key="4">
    <source>
        <dbReference type="EMBL" id="KAD5803172.1"/>
    </source>
</evidence>
<keyword evidence="5" id="KW-1185">Reference proteome</keyword>
<keyword evidence="2" id="KW-0808">Transferase</keyword>
<accession>A0A5N6P1Z3</accession>
<reference evidence="4 5" key="1">
    <citation type="submission" date="2019-05" db="EMBL/GenBank/DDBJ databases">
        <title>Mikania micrantha, genome provides insights into the molecular mechanism of rapid growth.</title>
        <authorList>
            <person name="Liu B."/>
        </authorList>
    </citation>
    <scope>NUCLEOTIDE SEQUENCE [LARGE SCALE GENOMIC DNA]</scope>
    <source>
        <strain evidence="4">NLD-2019</strain>
        <tissue evidence="4">Leaf</tissue>
    </source>
</reference>
<evidence type="ECO:0000256" key="1">
    <source>
        <dbReference type="ARBA" id="ARBA00009861"/>
    </source>
</evidence>
<dbReference type="Pfam" id="PF02458">
    <property type="entry name" value="Transferase"/>
    <property type="match status" value="1"/>
</dbReference>
<gene>
    <name evidence="4" type="ORF">E3N88_14532</name>
</gene>
<dbReference type="AlphaFoldDB" id="A0A5N6P1Z3"/>
<evidence type="ECO:0008006" key="6">
    <source>
        <dbReference type="Google" id="ProtNLM"/>
    </source>
</evidence>
<dbReference type="PANTHER" id="PTHR31147">
    <property type="entry name" value="ACYL TRANSFERASE 4"/>
    <property type="match status" value="1"/>
</dbReference>
<name>A0A5N6P1Z3_9ASTR</name>
<evidence type="ECO:0000256" key="2">
    <source>
        <dbReference type="ARBA" id="ARBA00022679"/>
    </source>
</evidence>
<evidence type="ECO:0000313" key="5">
    <source>
        <dbReference type="Proteomes" id="UP000326396"/>
    </source>
</evidence>
<dbReference type="GO" id="GO:0016740">
    <property type="term" value="F:transferase activity"/>
    <property type="evidence" value="ECO:0007669"/>
    <property type="project" value="UniProtKB-KW"/>
</dbReference>
<comment type="caution">
    <text evidence="4">The sequence shown here is derived from an EMBL/GenBank/DDBJ whole genome shotgun (WGS) entry which is preliminary data.</text>
</comment>
<organism evidence="4 5">
    <name type="scientific">Mikania micrantha</name>
    <name type="common">bitter vine</name>
    <dbReference type="NCBI Taxonomy" id="192012"/>
    <lineage>
        <taxon>Eukaryota</taxon>
        <taxon>Viridiplantae</taxon>
        <taxon>Streptophyta</taxon>
        <taxon>Embryophyta</taxon>
        <taxon>Tracheophyta</taxon>
        <taxon>Spermatophyta</taxon>
        <taxon>Magnoliopsida</taxon>
        <taxon>eudicotyledons</taxon>
        <taxon>Gunneridae</taxon>
        <taxon>Pentapetalae</taxon>
        <taxon>asterids</taxon>
        <taxon>campanulids</taxon>
        <taxon>Asterales</taxon>
        <taxon>Asteraceae</taxon>
        <taxon>Asteroideae</taxon>
        <taxon>Heliantheae alliance</taxon>
        <taxon>Eupatorieae</taxon>
        <taxon>Mikania</taxon>
    </lineage>
</organism>
<evidence type="ECO:0000256" key="3">
    <source>
        <dbReference type="SAM" id="MobiDB-lite"/>
    </source>
</evidence>
<dbReference type="InterPro" id="IPR050898">
    <property type="entry name" value="Plant_acyltransferase"/>
</dbReference>
<protein>
    <recommendedName>
        <fullName evidence="6">Benzyl alcohol O-benzoyltransferase</fullName>
    </recommendedName>
</protein>
<feature type="region of interest" description="Disordered" evidence="3">
    <location>
        <begin position="27"/>
        <end position="49"/>
    </location>
</feature>
<dbReference type="InterPro" id="IPR023213">
    <property type="entry name" value="CAT-like_dom_sf"/>
</dbReference>
<dbReference type="Proteomes" id="UP000326396">
    <property type="component" value="Linkage Group LG15"/>
</dbReference>
<comment type="similarity">
    <text evidence="1">Belongs to the plant acyltransferase family.</text>
</comment>
<dbReference type="EMBL" id="SZYD01000007">
    <property type="protein sequence ID" value="KAD5803172.1"/>
    <property type="molecule type" value="Genomic_DNA"/>
</dbReference>
<dbReference type="OrthoDB" id="1483986at2759"/>